<dbReference type="PANTHER" id="PTHR30006">
    <property type="entry name" value="THIAMINE-BINDING PERIPLASMIC PROTEIN-RELATED"/>
    <property type="match status" value="1"/>
</dbReference>
<reference evidence="4" key="1">
    <citation type="submission" date="2017-08" db="EMBL/GenBank/DDBJ databases">
        <title>A dynamic microbial community with high functional redundancy inhabits the cold, oxic subseafloor aquifer.</title>
        <authorList>
            <person name="Tully B.J."/>
            <person name="Wheat C.G."/>
            <person name="Glazer B.T."/>
            <person name="Huber J.A."/>
        </authorList>
    </citation>
    <scope>NUCLEOTIDE SEQUENCE [LARGE SCALE GENOMIC DNA]</scope>
</reference>
<dbReference type="InterPro" id="IPR017663">
    <property type="entry name" value="ABC_2-AEP-bd"/>
</dbReference>
<comment type="caution">
    <text evidence="3">The sequence shown here is derived from an EMBL/GenBank/DDBJ whole genome shotgun (WGS) entry which is preliminary data.</text>
</comment>
<accession>A0A2A4SSS7</accession>
<dbReference type="EMBL" id="NVSR01000127">
    <property type="protein sequence ID" value="PCI24139.1"/>
    <property type="molecule type" value="Genomic_DNA"/>
</dbReference>
<evidence type="ECO:0000256" key="2">
    <source>
        <dbReference type="SAM" id="SignalP"/>
    </source>
</evidence>
<proteinExistence type="predicted"/>
<feature type="chain" id="PRO_5012765822" evidence="2">
    <location>
        <begin position="34"/>
        <end position="349"/>
    </location>
</feature>
<evidence type="ECO:0000256" key="1">
    <source>
        <dbReference type="ARBA" id="ARBA00022729"/>
    </source>
</evidence>
<dbReference type="GO" id="GO:0030975">
    <property type="term" value="F:thiamine binding"/>
    <property type="evidence" value="ECO:0007669"/>
    <property type="project" value="TreeGrafter"/>
</dbReference>
<dbReference type="InterPro" id="IPR026045">
    <property type="entry name" value="Ferric-bd"/>
</dbReference>
<dbReference type="SUPFAM" id="SSF53850">
    <property type="entry name" value="Periplasmic binding protein-like II"/>
    <property type="match status" value="1"/>
</dbReference>
<dbReference type="Proteomes" id="UP000218113">
    <property type="component" value="Unassembled WGS sequence"/>
</dbReference>
<keyword evidence="1 2" id="KW-0732">Signal</keyword>
<dbReference type="Gene3D" id="3.40.190.10">
    <property type="entry name" value="Periplasmic binding protein-like II"/>
    <property type="match status" value="2"/>
</dbReference>
<feature type="signal peptide" evidence="2">
    <location>
        <begin position="1"/>
        <end position="33"/>
    </location>
</feature>
<dbReference type="PANTHER" id="PTHR30006:SF2">
    <property type="entry name" value="ABC TRANSPORTER SUBSTRATE-BINDING PROTEIN"/>
    <property type="match status" value="1"/>
</dbReference>
<dbReference type="GO" id="GO:0030976">
    <property type="term" value="F:thiamine pyrophosphate binding"/>
    <property type="evidence" value="ECO:0007669"/>
    <property type="project" value="TreeGrafter"/>
</dbReference>
<sequence>MKTKRYFSKIRTLGKALLLSSLLSLSMSGGLLAKTNLLVYTAVEADELRLFKKSFEKKHSDISIKWVRDSTGIITAKLLAEKRKPRADMVWGLAATSLLMLAQEDYFQGYAPKGVQKLVPNFYDRKHATPQWVGQRVWIGSICVNTILAKQYQLPTPMRWSDLLNPIYKGHVVMPNPNSSGTGFLDVSAWIQMWGEENAWNYMEGLHKNIAHYTHSGSKPCKLAGAGEFAIGISFAKRGANMISKGAPIKVIAPEEGVGWDLEAFAIVKNTKKLAAAKKFADWSVSREANVLYNREYAKVAYPGVAKPVANFPNRIVARMIDNDFEFAGNHRKQILKKWASKFSSKKTK</sequence>
<gene>
    <name evidence="3" type="ORF">COB67_11885</name>
</gene>
<dbReference type="Pfam" id="PF13343">
    <property type="entry name" value="SBP_bac_6"/>
    <property type="match status" value="1"/>
</dbReference>
<dbReference type="AlphaFoldDB" id="A0A2A4SSS7"/>
<evidence type="ECO:0000313" key="3">
    <source>
        <dbReference type="EMBL" id="PCI24139.1"/>
    </source>
</evidence>
<dbReference type="CDD" id="cd13544">
    <property type="entry name" value="PBP2_Fbp_like_1"/>
    <property type="match status" value="1"/>
</dbReference>
<organism evidence="3 4">
    <name type="scientific">SAR324 cluster bacterium</name>
    <dbReference type="NCBI Taxonomy" id="2024889"/>
    <lineage>
        <taxon>Bacteria</taxon>
        <taxon>Deltaproteobacteria</taxon>
        <taxon>SAR324 cluster</taxon>
    </lineage>
</organism>
<protein>
    <submittedName>
        <fullName evidence="3">Putative 2-aminoethylphosphonate ABC transporter substrate-binding protein</fullName>
    </submittedName>
</protein>
<evidence type="ECO:0000313" key="4">
    <source>
        <dbReference type="Proteomes" id="UP000218113"/>
    </source>
</evidence>
<dbReference type="GO" id="GO:0030288">
    <property type="term" value="C:outer membrane-bounded periplasmic space"/>
    <property type="evidence" value="ECO:0007669"/>
    <property type="project" value="TreeGrafter"/>
</dbReference>
<dbReference type="PIRSF" id="PIRSF002825">
    <property type="entry name" value="CfbpA"/>
    <property type="match status" value="1"/>
</dbReference>
<dbReference type="GO" id="GO:0015888">
    <property type="term" value="P:thiamine transport"/>
    <property type="evidence" value="ECO:0007669"/>
    <property type="project" value="TreeGrafter"/>
</dbReference>
<name>A0A2A4SSS7_9DELT</name>
<dbReference type="NCBIfam" id="TIGR03261">
    <property type="entry name" value="phnS2"/>
    <property type="match status" value="1"/>
</dbReference>